<gene>
    <name evidence="3" type="ORF">Faunusvirus14_4</name>
</gene>
<feature type="compositionally biased region" description="Basic residues" evidence="1">
    <location>
        <begin position="223"/>
        <end position="237"/>
    </location>
</feature>
<organism evidence="3">
    <name type="scientific">Faunusvirus sp</name>
    <dbReference type="NCBI Taxonomy" id="2487766"/>
    <lineage>
        <taxon>Viruses</taxon>
        <taxon>Varidnaviria</taxon>
        <taxon>Bamfordvirae</taxon>
        <taxon>Nucleocytoviricota</taxon>
        <taxon>Megaviricetes</taxon>
        <taxon>Imitervirales</taxon>
        <taxon>Mimiviridae</taxon>
    </lineage>
</organism>
<dbReference type="InterPro" id="IPR000305">
    <property type="entry name" value="GIY-YIG_endonuc"/>
</dbReference>
<protein>
    <recommendedName>
        <fullName evidence="2">GIY-YIG domain-containing protein</fullName>
    </recommendedName>
</protein>
<feature type="region of interest" description="Disordered" evidence="1">
    <location>
        <begin position="218"/>
        <end position="237"/>
    </location>
</feature>
<name>A0A3G4ZX07_9VIRU</name>
<accession>A0A3G4ZX07</accession>
<evidence type="ECO:0000313" key="3">
    <source>
        <dbReference type="EMBL" id="AYV79437.1"/>
    </source>
</evidence>
<dbReference type="EMBL" id="MK072145">
    <property type="protein sequence ID" value="AYV79437.1"/>
    <property type="molecule type" value="Genomic_DNA"/>
</dbReference>
<dbReference type="InterPro" id="IPR035901">
    <property type="entry name" value="GIY-YIG_endonuc_sf"/>
</dbReference>
<dbReference type="Gene3D" id="3.40.1440.10">
    <property type="entry name" value="GIY-YIG endonuclease"/>
    <property type="match status" value="2"/>
</dbReference>
<proteinExistence type="predicted"/>
<feature type="domain" description="GIY-YIG" evidence="2">
    <location>
        <begin position="105"/>
        <end position="188"/>
    </location>
</feature>
<reference evidence="3" key="1">
    <citation type="submission" date="2018-10" db="EMBL/GenBank/DDBJ databases">
        <title>Hidden diversity of soil giant viruses.</title>
        <authorList>
            <person name="Schulz F."/>
            <person name="Alteio L."/>
            <person name="Goudeau D."/>
            <person name="Ryan E.M."/>
            <person name="Malmstrom R.R."/>
            <person name="Blanchard J."/>
            <person name="Woyke T."/>
        </authorList>
    </citation>
    <scope>NUCLEOTIDE SEQUENCE</scope>
    <source>
        <strain evidence="3">FNV1</strain>
    </source>
</reference>
<dbReference type="Pfam" id="PF01541">
    <property type="entry name" value="GIY-YIG"/>
    <property type="match status" value="2"/>
</dbReference>
<dbReference type="SMART" id="SM00465">
    <property type="entry name" value="GIYc"/>
    <property type="match status" value="2"/>
</dbReference>
<evidence type="ECO:0000256" key="1">
    <source>
        <dbReference type="SAM" id="MobiDB-lite"/>
    </source>
</evidence>
<dbReference type="SUPFAM" id="SSF82771">
    <property type="entry name" value="GIY-YIG endonuclease"/>
    <property type="match status" value="2"/>
</dbReference>
<dbReference type="PROSITE" id="PS50164">
    <property type="entry name" value="GIY_YIG"/>
    <property type="match status" value="1"/>
</dbReference>
<evidence type="ECO:0000259" key="2">
    <source>
        <dbReference type="PROSITE" id="PS50164"/>
    </source>
</evidence>
<sequence length="237" mass="28174">MSRYQNGKIYEITSASANTRFIGSTTDDLKLRLSKDKYYNKDKDNILYNKVIKHTDVKISLLEKFPCDTLQELLDREKEWTDLNPTAINRYNIKSELVKNAPNYQNSKIYQITSPSTNKRYIGSTTRKLEERFYRHKNKKQYISSFEIIKFGDAVISLLENFPCNSKQELIQREAQWIAINIMTCVNIQMPGRTKAQYAADNKEHIYKRASEYNNKHKERIREVKKKYRHKNKEKIK</sequence>